<reference evidence="2 3" key="1">
    <citation type="submission" date="2021-10" db="EMBL/GenBank/DDBJ databases">
        <title>Anaerobic single-cell dispensing facilitates the cultivation of human gut bacteria.</title>
        <authorList>
            <person name="Afrizal A."/>
        </authorList>
    </citation>
    <scope>NUCLEOTIDE SEQUENCE [LARGE SCALE GENOMIC DNA]</scope>
    <source>
        <strain evidence="2 3">CLA-AA-H246</strain>
    </source>
</reference>
<feature type="transmembrane region" description="Helical" evidence="1">
    <location>
        <begin position="12"/>
        <end position="36"/>
    </location>
</feature>
<dbReference type="Proteomes" id="UP001299235">
    <property type="component" value="Unassembled WGS sequence"/>
</dbReference>
<comment type="caution">
    <text evidence="2">The sequence shown here is derived from an EMBL/GenBank/DDBJ whole genome shotgun (WGS) entry which is preliminary data.</text>
</comment>
<proteinExistence type="predicted"/>
<protein>
    <submittedName>
        <fullName evidence="2">Uncharacterized protein</fullName>
    </submittedName>
</protein>
<evidence type="ECO:0000313" key="3">
    <source>
        <dbReference type="Proteomes" id="UP001299235"/>
    </source>
</evidence>
<sequence length="50" mass="5173">MNEKIFKTIRGTGAASLAVGIVVLVTGISAGVMMIVNGARLLKCKSQVLI</sequence>
<keyword evidence="1" id="KW-0472">Membrane</keyword>
<organism evidence="2 3">
    <name type="scientific">Hominisplanchenecus faecis</name>
    <dbReference type="NCBI Taxonomy" id="2885351"/>
    <lineage>
        <taxon>Bacteria</taxon>
        <taxon>Bacillati</taxon>
        <taxon>Bacillota</taxon>
        <taxon>Clostridia</taxon>
        <taxon>Lachnospirales</taxon>
        <taxon>Lachnospiraceae</taxon>
        <taxon>Hominisplanchenecus</taxon>
    </lineage>
</organism>
<name>A0ABS8ESV5_9FIRM</name>
<evidence type="ECO:0000256" key="1">
    <source>
        <dbReference type="SAM" id="Phobius"/>
    </source>
</evidence>
<keyword evidence="3" id="KW-1185">Reference proteome</keyword>
<dbReference type="RefSeq" id="WP_022118965.1">
    <property type="nucleotide sequence ID" value="NZ_JAJEQE010000006.1"/>
</dbReference>
<evidence type="ECO:0000313" key="2">
    <source>
        <dbReference type="EMBL" id="MCC2148253.1"/>
    </source>
</evidence>
<accession>A0ABS8ESV5</accession>
<keyword evidence="1" id="KW-0812">Transmembrane</keyword>
<dbReference type="EMBL" id="JAJEQE010000006">
    <property type="protein sequence ID" value="MCC2148253.1"/>
    <property type="molecule type" value="Genomic_DNA"/>
</dbReference>
<gene>
    <name evidence="2" type="ORF">LKD42_03125</name>
</gene>
<keyword evidence="1" id="KW-1133">Transmembrane helix</keyword>